<dbReference type="EnsemblBacteria" id="ABL68779">
    <property type="protein sequence ID" value="ABL68779"/>
    <property type="gene ID" value="Pden_0667"/>
</dbReference>
<keyword evidence="2" id="KW-1185">Reference proteome</keyword>
<evidence type="ECO:0008006" key="3">
    <source>
        <dbReference type="Google" id="ProtNLM"/>
    </source>
</evidence>
<name>A1AZT5_PARDP</name>
<dbReference type="AlphaFoldDB" id="A1AZT5"/>
<dbReference type="KEGG" id="pde:Pden_0667"/>
<reference evidence="2" key="1">
    <citation type="submission" date="2006-12" db="EMBL/GenBank/DDBJ databases">
        <title>Complete sequence of chromosome 1 of Paracoccus denitrificans PD1222.</title>
        <authorList>
            <person name="Copeland A."/>
            <person name="Lucas S."/>
            <person name="Lapidus A."/>
            <person name="Barry K."/>
            <person name="Detter J.C."/>
            <person name="Glavina del Rio T."/>
            <person name="Hammon N."/>
            <person name="Israni S."/>
            <person name="Dalin E."/>
            <person name="Tice H."/>
            <person name="Pitluck S."/>
            <person name="Munk A.C."/>
            <person name="Brettin T."/>
            <person name="Bruce D."/>
            <person name="Han C."/>
            <person name="Tapia R."/>
            <person name="Gilna P."/>
            <person name="Schmutz J."/>
            <person name="Larimer F."/>
            <person name="Land M."/>
            <person name="Hauser L."/>
            <person name="Kyrpides N."/>
            <person name="Lykidis A."/>
            <person name="Spiro S."/>
            <person name="Richardson D.J."/>
            <person name="Moir J.W.B."/>
            <person name="Ferguson S.J."/>
            <person name="van Spanning R.J.M."/>
            <person name="Richardson P."/>
        </authorList>
    </citation>
    <scope>NUCLEOTIDE SEQUENCE [LARGE SCALE GENOMIC DNA]</scope>
    <source>
        <strain evidence="2">Pd 1222</strain>
    </source>
</reference>
<accession>A1AZT5</accession>
<evidence type="ECO:0000313" key="2">
    <source>
        <dbReference type="Proteomes" id="UP000000361"/>
    </source>
</evidence>
<proteinExistence type="predicted"/>
<dbReference type="STRING" id="318586.Pden_0667"/>
<gene>
    <name evidence="1" type="ordered locus">Pden_0667</name>
</gene>
<dbReference type="Pfam" id="PF13469">
    <property type="entry name" value="Sulfotransfer_3"/>
    <property type="match status" value="1"/>
</dbReference>
<dbReference type="InterPro" id="IPR027417">
    <property type="entry name" value="P-loop_NTPase"/>
</dbReference>
<evidence type="ECO:0000313" key="1">
    <source>
        <dbReference type="EMBL" id="ABL68779.1"/>
    </source>
</evidence>
<organism evidence="1 2">
    <name type="scientific">Paracoccus denitrificans (strain Pd 1222)</name>
    <dbReference type="NCBI Taxonomy" id="318586"/>
    <lineage>
        <taxon>Bacteria</taxon>
        <taxon>Pseudomonadati</taxon>
        <taxon>Pseudomonadota</taxon>
        <taxon>Alphaproteobacteria</taxon>
        <taxon>Rhodobacterales</taxon>
        <taxon>Paracoccaceae</taxon>
        <taxon>Paracoccus</taxon>
    </lineage>
</organism>
<dbReference type="HOGENOM" id="CLU_066875_0_0_5"/>
<dbReference type="Gene3D" id="3.40.50.300">
    <property type="entry name" value="P-loop containing nucleotide triphosphate hydrolases"/>
    <property type="match status" value="1"/>
</dbReference>
<dbReference type="Proteomes" id="UP000000361">
    <property type="component" value="Chromosome 1"/>
</dbReference>
<dbReference type="EMBL" id="CP000489">
    <property type="protein sequence ID" value="ABL68779.1"/>
    <property type="molecule type" value="Genomic_DNA"/>
</dbReference>
<sequence length="357" mass="38376">MMPCGDHAAPALRGGLILGSARCGSTLVSQILNAHPAVLSVSELFAAVGHNAFRPGHLDGARFWAHMATPSRAMSQVANPDAAPSEFLYGRVPQPAHDPWNCPPILAVALPHLSENPDAMFDMLAEHMRRRPAAPLAAHYDALFQAMARQVGGREIWVERSGGSLVASATLREIFPDAALVLLTRNGPDTALSMRDYPAARLAIWCWRRLGPMGLDLLHPRRHFGRGAAWPLIAAISGRSGVRRIVARRPGLAEIGAFWSALTIRGLQGLGNARPMILRYEDLCRDPRIWIERLGAHLQAGAPAAWLDRTVGLPQPRPSRLAALSSAERDEIEHACAPGEAALAAYAAGVDAAATRP</sequence>
<dbReference type="eggNOG" id="ENOG5031VNE">
    <property type="taxonomic scope" value="Bacteria"/>
</dbReference>
<protein>
    <recommendedName>
        <fullName evidence="3">Sulfotransferase</fullName>
    </recommendedName>
</protein>
<dbReference type="SUPFAM" id="SSF52540">
    <property type="entry name" value="P-loop containing nucleoside triphosphate hydrolases"/>
    <property type="match status" value="1"/>
</dbReference>